<sequence>MSEADYRAYLARMGHALPSRGPQKAQQTAQGVRAGEKAEQALCRWLDILGIGYAEQYMWGAALNPPRKFQSDLAIPAAHLLIEVDGGVHGVHDKRARDLERQNLGVLAGWQFLRFLPDQAISGEASLFIQKYLESRRVIE</sequence>
<dbReference type="Proteomes" id="UP000552709">
    <property type="component" value="Unassembled WGS sequence"/>
</dbReference>
<gene>
    <name evidence="2" type="ORF">HNQ08_000423</name>
</gene>
<name>A0A7W8NEV3_9DEIO</name>
<dbReference type="InterPro" id="IPR007569">
    <property type="entry name" value="DUF559"/>
</dbReference>
<keyword evidence="2" id="KW-0540">Nuclease</keyword>
<reference evidence="2 3" key="1">
    <citation type="submission" date="2020-08" db="EMBL/GenBank/DDBJ databases">
        <title>Genomic Encyclopedia of Type Strains, Phase IV (KMG-IV): sequencing the most valuable type-strain genomes for metagenomic binning, comparative biology and taxonomic classification.</title>
        <authorList>
            <person name="Goeker M."/>
        </authorList>
    </citation>
    <scope>NUCLEOTIDE SEQUENCE [LARGE SCALE GENOMIC DNA]</scope>
    <source>
        <strain evidence="2 3">DSM 27939</strain>
    </source>
</reference>
<feature type="domain" description="DUF559" evidence="1">
    <location>
        <begin position="71"/>
        <end position="120"/>
    </location>
</feature>
<evidence type="ECO:0000313" key="3">
    <source>
        <dbReference type="Proteomes" id="UP000552709"/>
    </source>
</evidence>
<dbReference type="Pfam" id="PF04480">
    <property type="entry name" value="DUF559"/>
    <property type="match status" value="1"/>
</dbReference>
<dbReference type="RefSeq" id="WP_184127435.1">
    <property type="nucleotide sequence ID" value="NZ_JACHFL010000001.1"/>
</dbReference>
<keyword evidence="3" id="KW-1185">Reference proteome</keyword>
<organism evidence="2 3">
    <name type="scientific">Deinococcus humi</name>
    <dbReference type="NCBI Taxonomy" id="662880"/>
    <lineage>
        <taxon>Bacteria</taxon>
        <taxon>Thermotogati</taxon>
        <taxon>Deinococcota</taxon>
        <taxon>Deinococci</taxon>
        <taxon>Deinococcales</taxon>
        <taxon>Deinococcaceae</taxon>
        <taxon>Deinococcus</taxon>
    </lineage>
</organism>
<comment type="caution">
    <text evidence="2">The sequence shown here is derived from an EMBL/GenBank/DDBJ whole genome shotgun (WGS) entry which is preliminary data.</text>
</comment>
<dbReference type="Gene3D" id="3.40.960.10">
    <property type="entry name" value="VSR Endonuclease"/>
    <property type="match status" value="1"/>
</dbReference>
<dbReference type="EMBL" id="JACHFL010000001">
    <property type="protein sequence ID" value="MBB5361352.1"/>
    <property type="molecule type" value="Genomic_DNA"/>
</dbReference>
<dbReference type="InterPro" id="IPR011335">
    <property type="entry name" value="Restrct_endonuc-II-like"/>
</dbReference>
<dbReference type="SUPFAM" id="SSF52980">
    <property type="entry name" value="Restriction endonuclease-like"/>
    <property type="match status" value="1"/>
</dbReference>
<proteinExistence type="predicted"/>
<accession>A0A7W8NEV3</accession>
<evidence type="ECO:0000259" key="1">
    <source>
        <dbReference type="Pfam" id="PF04480"/>
    </source>
</evidence>
<keyword evidence="2" id="KW-0255">Endonuclease</keyword>
<protein>
    <submittedName>
        <fullName evidence="2">Very-short-patch-repair endonuclease</fullName>
    </submittedName>
</protein>
<dbReference type="GO" id="GO:0004519">
    <property type="term" value="F:endonuclease activity"/>
    <property type="evidence" value="ECO:0007669"/>
    <property type="project" value="UniProtKB-KW"/>
</dbReference>
<evidence type="ECO:0000313" key="2">
    <source>
        <dbReference type="EMBL" id="MBB5361352.1"/>
    </source>
</evidence>
<keyword evidence="2" id="KW-0378">Hydrolase</keyword>
<dbReference type="AlphaFoldDB" id="A0A7W8NEV3"/>